<feature type="compositionally biased region" description="Basic and acidic residues" evidence="1">
    <location>
        <begin position="662"/>
        <end position="673"/>
    </location>
</feature>
<evidence type="ECO:0000313" key="2">
    <source>
        <dbReference type="EMBL" id="MFM1525398.1"/>
    </source>
</evidence>
<sequence length="737" mass="85546">MNKIQLKYKFIVSLAAVVFLSTGCFNNKKEEKKPEVKKSELKTVSPVFKEKQNKYKVDKTTEVLVDAEISKENIVRVVKHGDHWHVWTKDGVEHITYTDPAKLETGNKLSLVSVVSVERLKGMDVVKILKHGDHWHVYTSDGNEYLTYENPQSSFRNIEIGTYVGSHDDNHGYSQSRGSSSKGKIVLTNPVTKVNDKSGKDNSVYEKGSDVIRILQHEDHYHIYTRDGQEFISYVDPRSEYPNAKFGQYVGSHGDNQDINRRVKNSVENAEYVSKVLEKPSENTDKIKNPPKGKIALISVENDESNLRKLNVNKILLHENHYHIYTTDDREIISYSNKVPEIFKGIQIGEYKGSHGEVHHIDEIEWPEGIDRIVDHGDHWHLYRGNVEVNVVRQNPREKYPTAEYIVENVNKNKHIVVNESEKFKYSDVEAKLVESVLPYLDPNLQAMTDFGSLRNAEYPVYGSNNVYDDIFYWLHGNHYHAISIDQIIQNAKAGEYGTNTARDVVATLKYKVQNKGVSLEVNYDIDRTAVQKFLMKEYGIEEKLEVYNIGNNFYVYKNGKTITLHLKDFSMKDGQVVYLKDLPEIKPKENKEEKDEEIQENNTPNLFKDHEFKEPNKDEIVENQDNENELNPQIQENENQKPKEEKEENLEDEYPENFISQEERKEMEEKKEKENLEKLSKALGIDENDAFDRLYELFDELYEELGHYPAVKDIEVNDDGSIKYQGRVYTIKSKDE</sequence>
<evidence type="ECO:0000256" key="1">
    <source>
        <dbReference type="SAM" id="MobiDB-lite"/>
    </source>
</evidence>
<gene>
    <name evidence="2" type="ORF">ABGF40_06890</name>
</gene>
<feature type="compositionally biased region" description="Basic and acidic residues" evidence="1">
    <location>
        <begin position="608"/>
        <end position="621"/>
    </location>
</feature>
<feature type="region of interest" description="Disordered" evidence="1">
    <location>
        <begin position="588"/>
        <end position="673"/>
    </location>
</feature>
<dbReference type="RefSeq" id="WP_408126830.1">
    <property type="nucleotide sequence ID" value="NZ_JBFNFH010000017.1"/>
</dbReference>
<dbReference type="Proteomes" id="UP001629536">
    <property type="component" value="Unassembled WGS sequence"/>
</dbReference>
<dbReference type="PROSITE" id="PS51257">
    <property type="entry name" value="PROKAR_LIPOPROTEIN"/>
    <property type="match status" value="1"/>
</dbReference>
<protein>
    <recommendedName>
        <fullName evidence="4">Pneumococcal-type histidine triad protein</fullName>
    </recommendedName>
</protein>
<proteinExistence type="predicted"/>
<keyword evidence="3" id="KW-1185">Reference proteome</keyword>
<evidence type="ECO:0008006" key="4">
    <source>
        <dbReference type="Google" id="ProtNLM"/>
    </source>
</evidence>
<dbReference type="EMBL" id="JBFNFH010000017">
    <property type="protein sequence ID" value="MFM1525398.1"/>
    <property type="molecule type" value="Genomic_DNA"/>
</dbReference>
<comment type="caution">
    <text evidence="2">The sequence shown here is derived from an EMBL/GenBank/DDBJ whole genome shotgun (WGS) entry which is preliminary data.</text>
</comment>
<accession>A0ABW9F8Y5</accession>
<evidence type="ECO:0000313" key="3">
    <source>
        <dbReference type="Proteomes" id="UP001629536"/>
    </source>
</evidence>
<name>A0ABW9F8Y5_9FIRM</name>
<organism evidence="2 3">
    <name type="scientific">Helcococcus bovis</name>
    <dbReference type="NCBI Taxonomy" id="3153252"/>
    <lineage>
        <taxon>Bacteria</taxon>
        <taxon>Bacillati</taxon>
        <taxon>Bacillota</taxon>
        <taxon>Tissierellia</taxon>
        <taxon>Tissierellales</taxon>
        <taxon>Peptoniphilaceae</taxon>
        <taxon>Helcococcus</taxon>
    </lineage>
</organism>
<reference evidence="2 3" key="1">
    <citation type="journal article" date="2024" name="Front. Microbiol.">
        <title>Pangenomic and biochemical analyses of Helcococcus ovis reveal widespread tetracycline resistance and a novel bacterial species, Helcococcus bovis.</title>
        <authorList>
            <person name="Cunha F."/>
            <person name="Zhai Y."/>
            <person name="Casaro S."/>
            <person name="Jones K.L."/>
            <person name="Hernandez M."/>
            <person name="Bisinotto R.S."/>
            <person name="Kariyawasam S."/>
            <person name="Brown M.B."/>
            <person name="Phillips A."/>
            <person name="Jeong K.C."/>
            <person name="Galvao K.N."/>
        </authorList>
    </citation>
    <scope>NUCLEOTIDE SEQUENCE [LARGE SCALE GENOMIC DNA]</scope>
    <source>
        <strain evidence="2 3">KG197</strain>
    </source>
</reference>